<proteinExistence type="predicted"/>
<gene>
    <name evidence="9" type="ORF">PF001_g20556</name>
    <name evidence="8" type="ORF">PF002_g18006</name>
    <name evidence="6" type="ORF">PF004_g20184</name>
    <name evidence="7" type="ORF">PF005_g16537</name>
    <name evidence="4" type="ORF">PF006_g15458</name>
    <name evidence="3" type="ORF">PF007_g16655</name>
    <name evidence="10" type="ORF">PF008_g20793</name>
    <name evidence="1" type="ORF">PF009_g17188</name>
    <name evidence="5" type="ORF">PF010_g1371</name>
    <name evidence="2" type="ORF">PF011_g1166</name>
</gene>
<dbReference type="Proteomes" id="UP000440732">
    <property type="component" value="Unassembled WGS sequence"/>
</dbReference>
<organism evidence="4 15">
    <name type="scientific">Phytophthora fragariae</name>
    <dbReference type="NCBI Taxonomy" id="53985"/>
    <lineage>
        <taxon>Eukaryota</taxon>
        <taxon>Sar</taxon>
        <taxon>Stramenopiles</taxon>
        <taxon>Oomycota</taxon>
        <taxon>Peronosporomycetes</taxon>
        <taxon>Peronosporales</taxon>
        <taxon>Peronosporaceae</taxon>
        <taxon>Phytophthora</taxon>
    </lineage>
</organism>
<evidence type="ECO:0000313" key="3">
    <source>
        <dbReference type="EMBL" id="KAE9097341.1"/>
    </source>
</evidence>
<dbReference type="Proteomes" id="UP000441208">
    <property type="component" value="Unassembled WGS sequence"/>
</dbReference>
<evidence type="ECO:0000313" key="11">
    <source>
        <dbReference type="Proteomes" id="UP000429523"/>
    </source>
</evidence>
<evidence type="ECO:0000313" key="9">
    <source>
        <dbReference type="EMBL" id="KAE9288346.1"/>
    </source>
</evidence>
<keyword evidence="12" id="KW-1185">Reference proteome</keyword>
<name>A0A6A3T8L9_9STRA</name>
<evidence type="ECO:0000313" key="20">
    <source>
        <dbReference type="Proteomes" id="UP000488956"/>
    </source>
</evidence>
<dbReference type="EMBL" id="QXFX01000033">
    <property type="protein sequence ID" value="KAE9137319.1"/>
    <property type="molecule type" value="Genomic_DNA"/>
</dbReference>
<comment type="caution">
    <text evidence="4">The sequence shown here is derived from an EMBL/GenBank/DDBJ whole genome shotgun (WGS) entry which is preliminary data.</text>
</comment>
<dbReference type="EMBL" id="QXGA01001022">
    <property type="protein sequence ID" value="KAE9131628.1"/>
    <property type="molecule type" value="Genomic_DNA"/>
</dbReference>
<dbReference type="EMBL" id="QXFZ01001084">
    <property type="protein sequence ID" value="KAE9097341.1"/>
    <property type="molecule type" value="Genomic_DNA"/>
</dbReference>
<evidence type="ECO:0000313" key="12">
    <source>
        <dbReference type="Proteomes" id="UP000433483"/>
    </source>
</evidence>
<evidence type="ECO:0000313" key="19">
    <source>
        <dbReference type="Proteomes" id="UP000486351"/>
    </source>
</evidence>
<evidence type="ECO:0000313" key="1">
    <source>
        <dbReference type="EMBL" id="KAE8932791.1"/>
    </source>
</evidence>
<dbReference type="Proteomes" id="UP000437068">
    <property type="component" value="Unassembled WGS sequence"/>
</dbReference>
<dbReference type="EMBL" id="QXGB01001088">
    <property type="protein sequence ID" value="KAE9197363.1"/>
    <property type="molecule type" value="Genomic_DNA"/>
</dbReference>
<evidence type="ECO:0000313" key="8">
    <source>
        <dbReference type="EMBL" id="KAE9213286.1"/>
    </source>
</evidence>
<evidence type="ECO:0000313" key="5">
    <source>
        <dbReference type="EMBL" id="KAE9137319.1"/>
    </source>
</evidence>
<accession>A0A6A3T8L9</accession>
<dbReference type="EMBL" id="QXGF01001079">
    <property type="protein sequence ID" value="KAE8932791.1"/>
    <property type="molecule type" value="Genomic_DNA"/>
</dbReference>
<evidence type="ECO:0000313" key="18">
    <source>
        <dbReference type="Proteomes" id="UP000476176"/>
    </source>
</evidence>
<dbReference type="AlphaFoldDB" id="A0A6A3T8L9"/>
<dbReference type="Proteomes" id="UP000476176">
    <property type="component" value="Unassembled WGS sequence"/>
</dbReference>
<dbReference type="EMBL" id="QXFW01000030">
    <property type="protein sequence ID" value="KAE9029289.1"/>
    <property type="molecule type" value="Genomic_DNA"/>
</dbReference>
<protein>
    <submittedName>
        <fullName evidence="4">Uncharacterized protein</fullName>
    </submittedName>
</protein>
<evidence type="ECO:0000313" key="14">
    <source>
        <dbReference type="Proteomes" id="UP000440367"/>
    </source>
</evidence>
<dbReference type="Proteomes" id="UP000433483">
    <property type="component" value="Unassembled WGS sequence"/>
</dbReference>
<evidence type="ECO:0000313" key="10">
    <source>
        <dbReference type="EMBL" id="KAE9309110.1"/>
    </source>
</evidence>
<evidence type="ECO:0000313" key="13">
    <source>
        <dbReference type="Proteomes" id="UP000437068"/>
    </source>
</evidence>
<dbReference type="Proteomes" id="UP000429523">
    <property type="component" value="Unassembled WGS sequence"/>
</dbReference>
<dbReference type="EMBL" id="QXGD01001154">
    <property type="protein sequence ID" value="KAE9213286.1"/>
    <property type="molecule type" value="Genomic_DNA"/>
</dbReference>
<evidence type="ECO:0000313" key="7">
    <source>
        <dbReference type="EMBL" id="KAE9197363.1"/>
    </source>
</evidence>
<evidence type="ECO:0000313" key="4">
    <source>
        <dbReference type="EMBL" id="KAE9131628.1"/>
    </source>
</evidence>
<dbReference type="EMBL" id="QXGC01001775">
    <property type="protein sequence ID" value="KAE9196290.1"/>
    <property type="molecule type" value="Genomic_DNA"/>
</dbReference>
<evidence type="ECO:0000313" key="6">
    <source>
        <dbReference type="EMBL" id="KAE9196290.1"/>
    </source>
</evidence>
<evidence type="ECO:0000313" key="16">
    <source>
        <dbReference type="Proteomes" id="UP000441208"/>
    </source>
</evidence>
<evidence type="ECO:0000313" key="2">
    <source>
        <dbReference type="EMBL" id="KAE9029289.1"/>
    </source>
</evidence>
<dbReference type="EMBL" id="QXGE01001780">
    <property type="protein sequence ID" value="KAE9288346.1"/>
    <property type="molecule type" value="Genomic_DNA"/>
</dbReference>
<dbReference type="EMBL" id="QXFY01001804">
    <property type="protein sequence ID" value="KAE9309110.1"/>
    <property type="molecule type" value="Genomic_DNA"/>
</dbReference>
<evidence type="ECO:0000313" key="17">
    <source>
        <dbReference type="Proteomes" id="UP000460718"/>
    </source>
</evidence>
<dbReference type="Proteomes" id="UP000440367">
    <property type="component" value="Unassembled WGS sequence"/>
</dbReference>
<dbReference type="Proteomes" id="UP000488956">
    <property type="component" value="Unassembled WGS sequence"/>
</dbReference>
<dbReference type="Proteomes" id="UP000460718">
    <property type="component" value="Unassembled WGS sequence"/>
</dbReference>
<evidence type="ECO:0000313" key="15">
    <source>
        <dbReference type="Proteomes" id="UP000440732"/>
    </source>
</evidence>
<sequence>MAEPKAIRLEPLGVDIAPNTFAIKILSFGVDDTAETPWGHFKGVEQHCGNGGLNEKMAKNLDQPHTVIEDVTKELFSSNSQADKKAKQLLTK</sequence>
<dbReference type="Proteomes" id="UP000486351">
    <property type="component" value="Unassembled WGS sequence"/>
</dbReference>
<reference evidence="11 12" key="1">
    <citation type="submission" date="2018-08" db="EMBL/GenBank/DDBJ databases">
        <title>Genomic investigation of the strawberry pathogen Phytophthora fragariae indicates pathogenicity is determined by transcriptional variation in three key races.</title>
        <authorList>
            <person name="Adams T.M."/>
            <person name="Armitage A.D."/>
            <person name="Sobczyk M.K."/>
            <person name="Bates H.J."/>
            <person name="Dunwell J.M."/>
            <person name="Nellist C.F."/>
            <person name="Harrison R.J."/>
        </authorList>
    </citation>
    <scope>NUCLEOTIDE SEQUENCE [LARGE SCALE GENOMIC DNA]</scope>
    <source>
        <strain evidence="9 13">A4</strain>
        <strain evidence="8 14">BC-1</strain>
        <strain evidence="6 18">BC-23</strain>
        <strain evidence="7 12">NOV-27</strain>
        <strain evidence="4 15">NOV-5</strain>
        <strain evidence="3 16">NOV-71</strain>
        <strain evidence="10 19">NOV-77</strain>
        <strain evidence="1 11">NOV-9</strain>
        <strain evidence="5 20">ONT-3</strain>
        <strain evidence="2 17">SCRP245</strain>
    </source>
</reference>